<dbReference type="SUPFAM" id="SSF69047">
    <property type="entry name" value="Hypothetical protein YjbJ"/>
    <property type="match status" value="1"/>
</dbReference>
<keyword evidence="5" id="KW-1185">Reference proteome</keyword>
<accession>A0A3N4S0V6</accession>
<feature type="domain" description="CsbD-like" evidence="3">
    <location>
        <begin position="6"/>
        <end position="56"/>
    </location>
</feature>
<evidence type="ECO:0000313" key="4">
    <source>
        <dbReference type="EMBL" id="RPE36515.1"/>
    </source>
</evidence>
<comment type="caution">
    <text evidence="4">The sequence shown here is derived from an EMBL/GenBank/DDBJ whole genome shotgun (WGS) entry which is preliminary data.</text>
</comment>
<dbReference type="Gene3D" id="1.10.1470.10">
    <property type="entry name" value="YjbJ"/>
    <property type="match status" value="1"/>
</dbReference>
<name>A0A3N4S0V6_9ACTN</name>
<dbReference type="RefSeq" id="WP_123819511.1">
    <property type="nucleotide sequence ID" value="NZ_JBEYIY010000024.1"/>
</dbReference>
<comment type="similarity">
    <text evidence="1">Belongs to the UPF0337 (CsbD) family.</text>
</comment>
<dbReference type="InterPro" id="IPR008462">
    <property type="entry name" value="CsbD"/>
</dbReference>
<evidence type="ECO:0000256" key="2">
    <source>
        <dbReference type="SAM" id="MobiDB-lite"/>
    </source>
</evidence>
<evidence type="ECO:0000256" key="1">
    <source>
        <dbReference type="ARBA" id="ARBA00009129"/>
    </source>
</evidence>
<evidence type="ECO:0000259" key="3">
    <source>
        <dbReference type="Pfam" id="PF05532"/>
    </source>
</evidence>
<protein>
    <submittedName>
        <fullName evidence="4">Uncharacterized protein YjbJ (UPF0337 family)</fullName>
    </submittedName>
</protein>
<dbReference type="Proteomes" id="UP000266906">
    <property type="component" value="Unassembled WGS sequence"/>
</dbReference>
<evidence type="ECO:0000313" key="5">
    <source>
        <dbReference type="Proteomes" id="UP000266906"/>
    </source>
</evidence>
<gene>
    <name evidence="4" type="ORF">EDD38_4890</name>
</gene>
<proteinExistence type="inferred from homology"/>
<dbReference type="EMBL" id="RKQG01000001">
    <property type="protein sequence ID" value="RPE36515.1"/>
    <property type="molecule type" value="Genomic_DNA"/>
</dbReference>
<dbReference type="AlphaFoldDB" id="A0A3N4S0V6"/>
<feature type="compositionally biased region" description="Basic and acidic residues" evidence="2">
    <location>
        <begin position="1"/>
        <end position="38"/>
    </location>
</feature>
<organism evidence="4 5">
    <name type="scientific">Kitasatospora cineracea</name>
    <dbReference type="NCBI Taxonomy" id="88074"/>
    <lineage>
        <taxon>Bacteria</taxon>
        <taxon>Bacillati</taxon>
        <taxon>Actinomycetota</taxon>
        <taxon>Actinomycetes</taxon>
        <taxon>Kitasatosporales</taxon>
        <taxon>Streptomycetaceae</taxon>
        <taxon>Kitasatospora</taxon>
    </lineage>
</organism>
<sequence length="69" mass="7343">MSDASDRMKHKAEEVVGAAKEKTGAATDNDRLENEGRADQAGAQAKQGVDKAKDRVAEGVDKVKGAFKR</sequence>
<dbReference type="InterPro" id="IPR036629">
    <property type="entry name" value="YjbJ_sf"/>
</dbReference>
<reference evidence="4 5" key="1">
    <citation type="submission" date="2018-11" db="EMBL/GenBank/DDBJ databases">
        <title>Sequencing the genomes of 1000 actinobacteria strains.</title>
        <authorList>
            <person name="Klenk H.-P."/>
        </authorList>
    </citation>
    <scope>NUCLEOTIDE SEQUENCE [LARGE SCALE GENOMIC DNA]</scope>
    <source>
        <strain evidence="4 5">DSM 44781</strain>
    </source>
</reference>
<feature type="region of interest" description="Disordered" evidence="2">
    <location>
        <begin position="1"/>
        <end position="54"/>
    </location>
</feature>
<dbReference type="Pfam" id="PF05532">
    <property type="entry name" value="CsbD"/>
    <property type="match status" value="1"/>
</dbReference>